<name>A0A811APL4_ECOLX</name>
<proteinExistence type="predicted"/>
<dbReference type="Gene3D" id="2.160.20.20">
    <property type="match status" value="1"/>
</dbReference>
<dbReference type="EMBL" id="LC620533">
    <property type="protein sequence ID" value="BCT73604.1"/>
    <property type="molecule type" value="Genomic_DNA"/>
</dbReference>
<evidence type="ECO:0000313" key="1">
    <source>
        <dbReference type="EMBL" id="BCT73604.1"/>
    </source>
</evidence>
<reference evidence="1" key="1">
    <citation type="submission" date="2021-03" db="EMBL/GenBank/DDBJ databases">
        <title>Whole genome sequence of tetracycline plasmid in Escherichia coli.</title>
        <authorList>
            <person name="Usui M."/>
            <person name="Fukuda A."/>
        </authorList>
    </citation>
    <scope>NUCLEOTIDE SEQUENCE</scope>
    <source>
        <strain evidence="1">I66</strain>
        <plasmid evidence="1">pI66</plasmid>
    </source>
</reference>
<protein>
    <submittedName>
        <fullName evidence="1">Uncharacterized protein</fullName>
    </submittedName>
</protein>
<keyword evidence="1" id="KW-0614">Plasmid</keyword>
<sequence length="57" mass="6371">MFNAQTQTVGFSDVKPIIENLDTEENTLWILKGFNTVANQGTTQKQYILCLPAIKPS</sequence>
<dbReference type="InterPro" id="IPR012332">
    <property type="entry name" value="Autotransporter_pectin_lyase_C"/>
</dbReference>
<dbReference type="AlphaFoldDB" id="A0A811APL4"/>
<geneLocation type="plasmid" evidence="1">
    <name>pI66</name>
</geneLocation>
<accession>A0A811APL4</accession>
<organism evidence="1">
    <name type="scientific">Escherichia coli</name>
    <dbReference type="NCBI Taxonomy" id="562"/>
    <lineage>
        <taxon>Bacteria</taxon>
        <taxon>Pseudomonadati</taxon>
        <taxon>Pseudomonadota</taxon>
        <taxon>Gammaproteobacteria</taxon>
        <taxon>Enterobacterales</taxon>
        <taxon>Enterobacteriaceae</taxon>
        <taxon>Escherichia</taxon>
    </lineage>
</organism>